<comment type="caution">
    <text evidence="3">The sequence shown here is derived from an EMBL/GenBank/DDBJ whole genome shotgun (WGS) entry which is preliminary data.</text>
</comment>
<feature type="domain" description="Antitoxin Xre-like helix-turn-helix" evidence="2">
    <location>
        <begin position="56"/>
        <end position="112"/>
    </location>
</feature>
<dbReference type="InterPro" id="IPR011979">
    <property type="entry name" value="Antitox_Xre"/>
</dbReference>
<evidence type="ECO:0000313" key="4">
    <source>
        <dbReference type="Proteomes" id="UP000539787"/>
    </source>
</evidence>
<reference evidence="3 4" key="1">
    <citation type="submission" date="2020-07" db="EMBL/GenBank/DDBJ databases">
        <authorList>
            <person name="Sun Q."/>
        </authorList>
    </citation>
    <scope>NUCLEOTIDE SEQUENCE [LARGE SCALE GENOMIC DNA]</scope>
    <source>
        <strain evidence="3 4">WYCCWR 11317</strain>
    </source>
</reference>
<dbReference type="Pfam" id="PF09722">
    <property type="entry name" value="Xre_MbcA_ParS_C"/>
    <property type="match status" value="1"/>
</dbReference>
<name>A0ABR6A1Y6_9HYPH</name>
<dbReference type="InterPro" id="IPR046847">
    <property type="entry name" value="Xre-like_HTH"/>
</dbReference>
<keyword evidence="4" id="KW-1185">Reference proteome</keyword>
<dbReference type="InterPro" id="IPR024467">
    <property type="entry name" value="Xre/MbcA/ParS-like_toxin-bd"/>
</dbReference>
<proteinExistence type="predicted"/>
<accession>A0ABR6A1Y6</accession>
<sequence length="170" mass="18593">MVSDRSCERKIVAVNAPSLAASGDKLRKIEALLGGSGILALRLTDVLDAHELLLCGLPASALDQLVGRLVVIGKSEFLEKTVGMSLRTWQQRKDNPSKPLSREQSGRLWKFAKILVRATDIFGSQAEAERWLTRPVVGLNQHRPIDLLGTPAGVELVVDHLDRLEHSVCA</sequence>
<evidence type="ECO:0000259" key="1">
    <source>
        <dbReference type="Pfam" id="PF09722"/>
    </source>
</evidence>
<dbReference type="EMBL" id="JACGBJ010000001">
    <property type="protein sequence ID" value="MBA5800636.1"/>
    <property type="molecule type" value="Genomic_DNA"/>
</dbReference>
<dbReference type="Pfam" id="PF20432">
    <property type="entry name" value="Xre-like-HTH"/>
    <property type="match status" value="1"/>
</dbReference>
<protein>
    <submittedName>
        <fullName evidence="3">DUF2384 domain-containing protein</fullName>
    </submittedName>
</protein>
<feature type="domain" description="Antitoxin Xre/MbcA/ParS-like toxin-binding" evidence="1">
    <location>
        <begin position="118"/>
        <end position="166"/>
    </location>
</feature>
<organism evidence="3 4">
    <name type="scientific">Rhizobium changzhiense</name>
    <dbReference type="NCBI Taxonomy" id="2692317"/>
    <lineage>
        <taxon>Bacteria</taxon>
        <taxon>Pseudomonadati</taxon>
        <taxon>Pseudomonadota</taxon>
        <taxon>Alphaproteobacteria</taxon>
        <taxon>Hyphomicrobiales</taxon>
        <taxon>Rhizobiaceae</taxon>
        <taxon>Rhizobium/Agrobacterium group</taxon>
        <taxon>Rhizobium</taxon>
    </lineage>
</organism>
<evidence type="ECO:0000259" key="2">
    <source>
        <dbReference type="Pfam" id="PF20432"/>
    </source>
</evidence>
<dbReference type="NCBIfam" id="TIGR02293">
    <property type="entry name" value="TAS_TIGR02293"/>
    <property type="match status" value="1"/>
</dbReference>
<evidence type="ECO:0000313" key="3">
    <source>
        <dbReference type="EMBL" id="MBA5800636.1"/>
    </source>
</evidence>
<dbReference type="Proteomes" id="UP000539787">
    <property type="component" value="Unassembled WGS sequence"/>
</dbReference>
<gene>
    <name evidence="3" type="ORF">HX902_03205</name>
</gene>